<dbReference type="PROSITE" id="PS00836">
    <property type="entry name" value="ALADH_PNT_1"/>
    <property type="match status" value="1"/>
</dbReference>
<proteinExistence type="inferred from homology"/>
<keyword evidence="5" id="KW-0521">NADP</keyword>
<feature type="domain" description="Alanine dehydrogenase/pyridine nucleotide transhydrogenase N-terminal" evidence="13">
    <location>
        <begin position="23"/>
        <end position="162"/>
    </location>
</feature>
<feature type="transmembrane region" description="Helical" evidence="11">
    <location>
        <begin position="377"/>
        <end position="395"/>
    </location>
</feature>
<name>A0A8C7JWR3_ONCKI</name>
<gene>
    <name evidence="15" type="primary">LOC109881718</name>
    <name evidence="14" type="synonym">LOC109881719</name>
</gene>
<organism evidence="15 16">
    <name type="scientific">Oncorhynchus kisutch</name>
    <name type="common">Coho salmon</name>
    <name type="synonym">Salmo kisutch</name>
    <dbReference type="NCBI Taxonomy" id="8019"/>
    <lineage>
        <taxon>Eukaryota</taxon>
        <taxon>Metazoa</taxon>
        <taxon>Chordata</taxon>
        <taxon>Craniata</taxon>
        <taxon>Vertebrata</taxon>
        <taxon>Euteleostomi</taxon>
        <taxon>Actinopterygii</taxon>
        <taxon>Neopterygii</taxon>
        <taxon>Teleostei</taxon>
        <taxon>Protacanthopterygii</taxon>
        <taxon>Salmoniformes</taxon>
        <taxon>Salmonidae</taxon>
        <taxon>Salmoninae</taxon>
        <taxon>Oncorhynchus</taxon>
    </lineage>
</organism>
<evidence type="ECO:0000256" key="5">
    <source>
        <dbReference type="ARBA" id="ARBA00022857"/>
    </source>
</evidence>
<dbReference type="InterPro" id="IPR029035">
    <property type="entry name" value="DHS-like_NAD/FAD-binding_dom"/>
</dbReference>
<keyword evidence="6" id="KW-1278">Translocase</keyword>
<evidence type="ECO:0000313" key="14">
    <source>
        <dbReference type="Ensembl" id="ENSOKIP00005059582.1"/>
    </source>
</evidence>
<dbReference type="InterPro" id="IPR007698">
    <property type="entry name" value="AlaDH/PNT_NAD(H)-bd"/>
</dbReference>
<keyword evidence="8" id="KW-0520">NAD</keyword>
<evidence type="ECO:0000256" key="10">
    <source>
        <dbReference type="ARBA" id="ARBA00048202"/>
    </source>
</evidence>
<comment type="similarity">
    <text evidence="2">In the N-terminal section; belongs to the AlaDH/PNT family.</text>
</comment>
<dbReference type="SMART" id="SM01003">
    <property type="entry name" value="AlaDh_PNT_N"/>
    <property type="match status" value="1"/>
</dbReference>
<dbReference type="GO" id="GO:0008750">
    <property type="term" value="F:proton-translocating NAD(P)+ transhydrogenase activity"/>
    <property type="evidence" value="ECO:0007669"/>
    <property type="project" value="UniProtKB-EC"/>
</dbReference>
<accession>A0A8C7JWR3</accession>
<dbReference type="InterPro" id="IPR034300">
    <property type="entry name" value="PNTB-like"/>
</dbReference>
<keyword evidence="4 11" id="KW-0812">Transmembrane</keyword>
<dbReference type="PROSITE" id="PS00837">
    <property type="entry name" value="ALADH_PNT_2"/>
    <property type="match status" value="1"/>
</dbReference>
<dbReference type="Proteomes" id="UP000694557">
    <property type="component" value="Unassembled WGS sequence"/>
</dbReference>
<dbReference type="SMART" id="SM01002">
    <property type="entry name" value="AlaDh_PNT_C"/>
    <property type="match status" value="1"/>
</dbReference>
<feature type="transmembrane region" description="Helical" evidence="11">
    <location>
        <begin position="431"/>
        <end position="451"/>
    </location>
</feature>
<dbReference type="SUPFAM" id="SSF52467">
    <property type="entry name" value="DHS-like NAD/FAD-binding domain"/>
    <property type="match status" value="1"/>
</dbReference>
<keyword evidence="9 11" id="KW-0472">Membrane</keyword>
<evidence type="ECO:0000256" key="2">
    <source>
        <dbReference type="ARBA" id="ARBA00005624"/>
    </source>
</evidence>
<dbReference type="InterPro" id="IPR008142">
    <property type="entry name" value="AlaDH/PNT_CS1"/>
</dbReference>
<keyword evidence="16" id="KW-1185">Reference proteome</keyword>
<dbReference type="Pfam" id="PF02233">
    <property type="entry name" value="PNTB"/>
    <property type="match status" value="1"/>
</dbReference>
<comment type="subcellular location">
    <subcellularLocation>
        <location evidence="1">Membrane</location>
        <topology evidence="1">Multi-pass membrane protein</topology>
    </subcellularLocation>
</comment>
<feature type="transmembrane region" description="Helical" evidence="11">
    <location>
        <begin position="300"/>
        <end position="322"/>
    </location>
</feature>
<dbReference type="SUPFAM" id="SSF51735">
    <property type="entry name" value="NAD(P)-binding Rossmann-fold domains"/>
    <property type="match status" value="1"/>
</dbReference>
<dbReference type="Ensembl" id="ENSOKIT00005063340.1">
    <property type="protein sequence ID" value="ENSOKIP00005059582.1"/>
    <property type="gene ID" value="ENSOKIG00005024428.1"/>
</dbReference>
<keyword evidence="7 11" id="KW-1133">Transmembrane helix</keyword>
<dbReference type="SUPFAM" id="SSF52283">
    <property type="entry name" value="Formate/glycerate dehydrogenase catalytic domain-like"/>
    <property type="match status" value="1"/>
</dbReference>
<dbReference type="GeneTree" id="ENSGT00390000004624"/>
<feature type="transmembrane region" description="Helical" evidence="11">
    <location>
        <begin position="401"/>
        <end position="424"/>
    </location>
</feature>
<evidence type="ECO:0000259" key="13">
    <source>
        <dbReference type="SMART" id="SM01003"/>
    </source>
</evidence>
<evidence type="ECO:0000256" key="1">
    <source>
        <dbReference type="ARBA" id="ARBA00004141"/>
    </source>
</evidence>
<evidence type="ECO:0000256" key="4">
    <source>
        <dbReference type="ARBA" id="ARBA00022692"/>
    </source>
</evidence>
<dbReference type="GO" id="GO:0006740">
    <property type="term" value="P:NADPH regeneration"/>
    <property type="evidence" value="ECO:0007669"/>
    <property type="project" value="TreeGrafter"/>
</dbReference>
<evidence type="ECO:0000256" key="6">
    <source>
        <dbReference type="ARBA" id="ARBA00022967"/>
    </source>
</evidence>
<evidence type="ECO:0000256" key="9">
    <source>
        <dbReference type="ARBA" id="ARBA00023136"/>
    </source>
</evidence>
<dbReference type="Ensembl" id="ENSOKIT00005100453.1">
    <property type="protein sequence ID" value="ENSOKIP00005093951.1"/>
    <property type="gene ID" value="ENSOKIG00005037528.1"/>
</dbReference>
<evidence type="ECO:0000313" key="15">
    <source>
        <dbReference type="Ensembl" id="ENSOKIP00005093951.1"/>
    </source>
</evidence>
<feature type="transmembrane region" description="Helical" evidence="11">
    <location>
        <begin position="457"/>
        <end position="477"/>
    </location>
</feature>
<dbReference type="AlphaFoldDB" id="A0A8C7JWR3"/>
<comment type="catalytic activity">
    <reaction evidence="10">
        <text>NAD(+) + NADPH + H(+)(in) = NADH + NADP(+) + H(+)(out)</text>
        <dbReference type="Rhea" id="RHEA:47992"/>
        <dbReference type="ChEBI" id="CHEBI:15378"/>
        <dbReference type="ChEBI" id="CHEBI:57540"/>
        <dbReference type="ChEBI" id="CHEBI:57783"/>
        <dbReference type="ChEBI" id="CHEBI:57945"/>
        <dbReference type="ChEBI" id="CHEBI:58349"/>
        <dbReference type="EC" id="7.1.1.1"/>
    </reaction>
</comment>
<evidence type="ECO:0000256" key="11">
    <source>
        <dbReference type="SAM" id="Phobius"/>
    </source>
</evidence>
<dbReference type="InterPro" id="IPR036291">
    <property type="entry name" value="NAD(P)-bd_dom_sf"/>
</dbReference>
<feature type="domain" description="Alanine dehydrogenase/pyridine nucleotide transhydrogenase NAD(H)-binding" evidence="12">
    <location>
        <begin position="171"/>
        <end position="340"/>
    </location>
</feature>
<evidence type="ECO:0000259" key="12">
    <source>
        <dbReference type="SMART" id="SM01002"/>
    </source>
</evidence>
<dbReference type="InterPro" id="IPR008143">
    <property type="entry name" value="Ala_DH/PNT_CS2"/>
</dbReference>
<dbReference type="Pfam" id="PF05222">
    <property type="entry name" value="AlaDh_PNT_N"/>
    <property type="match status" value="1"/>
</dbReference>
<dbReference type="FunFam" id="3.40.50.720:FF:000063">
    <property type="entry name" value="NAD(P) transhydrogenase subunit alpha"/>
    <property type="match status" value="1"/>
</dbReference>
<reference evidence="15" key="1">
    <citation type="submission" date="2025-05" db="UniProtKB">
        <authorList>
            <consortium name="Ensembl"/>
        </authorList>
    </citation>
    <scope>IDENTIFICATION</scope>
</reference>
<dbReference type="Gene3D" id="3.40.50.720">
    <property type="entry name" value="NAD(P)-binding Rossmann-like Domain"/>
    <property type="match status" value="2"/>
</dbReference>
<dbReference type="GO" id="GO:0016491">
    <property type="term" value="F:oxidoreductase activity"/>
    <property type="evidence" value="ECO:0007669"/>
    <property type="project" value="InterPro"/>
</dbReference>
<sequence length="683" mass="72021">PLFFPEEVVCVDAGRLYKDLVVGVPKEIFKNERRVAVSPAGVELLVKQGFNVQVESGAGDHAKFSDQMYINAGASITDTNGAFGSDLVLKVRAPVLNEATGKHESELLKPKSTLVSFIYPAQNPDLMEKLAQSQTTVLAMDQVPRVTIAQGYDALSSMANIAGYKAVVLAANHFGRFFTGQITAAGKVPPAKVLVIGGGVAGLAAAGAAKSMGAIVRGFDTRPAALEQFKSFGAEPLEVHIKESGDGVGGYAKEMSPEFIAAEMELFAKQCKDVDILISTALIPGLTIAKRIEITDLPQLVAAFHSLVGLAAVLTCVAEYMIEYPHLDVHPAANMVKTVAYLGTYIGGVTFSGSLVAYGKLQGVLNSAPLMLPGRHMMNAGLMTASVGGMIPFMLSADYATGMGCLVGVSGLSTVMGVTLTMAIGGADMPVVITVLNSYSGWALCAEGFLLDNNLMTIVGALIGSSGAILSYIMCVAMNRSLPNVILGGFGTSSTAGGKPMEITGTHTEVNVDQSIELIKEANSIIITPGWGLCAAKAQYPIADMVKMLVEQGKSVRFGIHPVAGRMPGQLNVLLAEAGVPYDVVLEMDEINEDFKETDLTLVVGANDTVNSAAQEDPNSIIAGMPVLEVWKSKQVIVMKRTMGVGYAAVDNPIFYKPNTSMLLGDAKKTCDTLQAKIREAYY</sequence>
<dbReference type="PANTHER" id="PTHR10160:SF30">
    <property type="entry name" value="PROTON-TRANSLOCATING NAD(P)(+) TRANSHYDROGENASE"/>
    <property type="match status" value="1"/>
</dbReference>
<dbReference type="GO" id="GO:0050661">
    <property type="term" value="F:NADP binding"/>
    <property type="evidence" value="ECO:0007669"/>
    <property type="project" value="TreeGrafter"/>
</dbReference>
<dbReference type="GO" id="GO:0005743">
    <property type="term" value="C:mitochondrial inner membrane"/>
    <property type="evidence" value="ECO:0007669"/>
    <property type="project" value="TreeGrafter"/>
</dbReference>
<evidence type="ECO:0000313" key="16">
    <source>
        <dbReference type="Proteomes" id="UP000694557"/>
    </source>
</evidence>
<dbReference type="InterPro" id="IPR007886">
    <property type="entry name" value="AlaDH/PNT_N"/>
</dbReference>
<dbReference type="PANTHER" id="PTHR10160">
    <property type="entry name" value="NAD(P) TRANSHYDROGENASE"/>
    <property type="match status" value="1"/>
</dbReference>
<dbReference type="Gene3D" id="3.40.50.1220">
    <property type="entry name" value="TPP-binding domain"/>
    <property type="match status" value="1"/>
</dbReference>
<feature type="transmembrane region" description="Helical" evidence="11">
    <location>
        <begin position="342"/>
        <end position="365"/>
    </location>
</feature>
<evidence type="ECO:0000256" key="7">
    <source>
        <dbReference type="ARBA" id="ARBA00022989"/>
    </source>
</evidence>
<dbReference type="EC" id="7.1.1.1" evidence="3"/>
<evidence type="ECO:0000256" key="8">
    <source>
        <dbReference type="ARBA" id="ARBA00023027"/>
    </source>
</evidence>
<evidence type="ECO:0000256" key="3">
    <source>
        <dbReference type="ARBA" id="ARBA00012943"/>
    </source>
</evidence>
<protein>
    <recommendedName>
        <fullName evidence="3">proton-translocating NAD(P)(+) transhydrogenase</fullName>
        <ecNumber evidence="3">7.1.1.1</ecNumber>
    </recommendedName>
</protein>
<dbReference type="FunFam" id="3.40.50.1220:FF:000002">
    <property type="entry name" value="NAD(P) transhydrogenase subunit beta"/>
    <property type="match status" value="1"/>
</dbReference>